<evidence type="ECO:0000259" key="4">
    <source>
        <dbReference type="SMART" id="SM00861"/>
    </source>
</evidence>
<comment type="similarity">
    <text evidence="3">Belongs to the transketolase family.</text>
</comment>
<dbReference type="RefSeq" id="WP_184677356.1">
    <property type="nucleotide sequence ID" value="NZ_JACHGY010000001.1"/>
</dbReference>
<dbReference type="InterPro" id="IPR009014">
    <property type="entry name" value="Transketo_C/PFOR_II"/>
</dbReference>
<feature type="domain" description="Transketolase-like pyrimidine-binding" evidence="4">
    <location>
        <begin position="330"/>
        <end position="501"/>
    </location>
</feature>
<comment type="cofactor">
    <cofactor evidence="2">
        <name>thiamine diphosphate</name>
        <dbReference type="ChEBI" id="CHEBI:58937"/>
    </cofactor>
</comment>
<evidence type="ECO:0000256" key="2">
    <source>
        <dbReference type="ARBA" id="ARBA00001964"/>
    </source>
</evidence>
<comment type="caution">
    <text evidence="5">The sequence shown here is derived from an EMBL/GenBank/DDBJ whole genome shotgun (WGS) entry which is preliminary data.</text>
</comment>
<keyword evidence="6" id="KW-1185">Reference proteome</keyword>
<dbReference type="AlphaFoldDB" id="A0A7X0LKF5"/>
<dbReference type="Pfam" id="PF00456">
    <property type="entry name" value="Transketolase_N"/>
    <property type="match status" value="1"/>
</dbReference>
<dbReference type="PANTHER" id="PTHR43825">
    <property type="entry name" value="PYRUVATE DEHYDROGENASE E1 COMPONENT"/>
    <property type="match status" value="1"/>
</dbReference>
<evidence type="ECO:0000313" key="6">
    <source>
        <dbReference type="Proteomes" id="UP000541810"/>
    </source>
</evidence>
<dbReference type="PANTHER" id="PTHR43825:SF1">
    <property type="entry name" value="TRANSKETOLASE-LIKE PYRIMIDINE-BINDING DOMAIN-CONTAINING PROTEIN"/>
    <property type="match status" value="1"/>
</dbReference>
<evidence type="ECO:0000256" key="3">
    <source>
        <dbReference type="ARBA" id="ARBA00007131"/>
    </source>
</evidence>
<comment type="cofactor">
    <cofactor evidence="1">
        <name>Mg(2+)</name>
        <dbReference type="ChEBI" id="CHEBI:18420"/>
    </cofactor>
</comment>
<dbReference type="InterPro" id="IPR051157">
    <property type="entry name" value="PDH/Transketolase"/>
</dbReference>
<organism evidence="5 6">
    <name type="scientific">Algisphaera agarilytica</name>
    <dbReference type="NCBI Taxonomy" id="1385975"/>
    <lineage>
        <taxon>Bacteria</taxon>
        <taxon>Pseudomonadati</taxon>
        <taxon>Planctomycetota</taxon>
        <taxon>Phycisphaerae</taxon>
        <taxon>Phycisphaerales</taxon>
        <taxon>Phycisphaeraceae</taxon>
        <taxon>Algisphaera</taxon>
    </lineage>
</organism>
<proteinExistence type="inferred from homology"/>
<dbReference type="EMBL" id="JACHGY010000001">
    <property type="protein sequence ID" value="MBB6429794.1"/>
    <property type="molecule type" value="Genomic_DNA"/>
</dbReference>
<reference evidence="5 6" key="1">
    <citation type="submission" date="2020-08" db="EMBL/GenBank/DDBJ databases">
        <title>Genomic Encyclopedia of Type Strains, Phase IV (KMG-IV): sequencing the most valuable type-strain genomes for metagenomic binning, comparative biology and taxonomic classification.</title>
        <authorList>
            <person name="Goeker M."/>
        </authorList>
    </citation>
    <scope>NUCLEOTIDE SEQUENCE [LARGE SCALE GENOMIC DNA]</scope>
    <source>
        <strain evidence="5 6">DSM 103725</strain>
    </source>
</reference>
<dbReference type="InterPro" id="IPR005474">
    <property type="entry name" value="Transketolase_N"/>
</dbReference>
<protein>
    <submittedName>
        <fullName evidence="5">Transketolase</fullName>
    </submittedName>
</protein>
<dbReference type="SUPFAM" id="SSF52922">
    <property type="entry name" value="TK C-terminal domain-like"/>
    <property type="match status" value="1"/>
</dbReference>
<dbReference type="Gene3D" id="3.40.50.970">
    <property type="match status" value="2"/>
</dbReference>
<dbReference type="SMART" id="SM00861">
    <property type="entry name" value="Transket_pyr"/>
    <property type="match status" value="1"/>
</dbReference>
<gene>
    <name evidence="5" type="ORF">HNQ40_001600</name>
</gene>
<dbReference type="InterPro" id="IPR029061">
    <property type="entry name" value="THDP-binding"/>
</dbReference>
<evidence type="ECO:0000313" key="5">
    <source>
        <dbReference type="EMBL" id="MBB6429794.1"/>
    </source>
</evidence>
<dbReference type="InterPro" id="IPR005475">
    <property type="entry name" value="Transketolase-like_Pyr-bd"/>
</dbReference>
<dbReference type="SUPFAM" id="SSF52518">
    <property type="entry name" value="Thiamin diphosphate-binding fold (THDP-binding)"/>
    <property type="match status" value="2"/>
</dbReference>
<dbReference type="Gene3D" id="3.40.50.920">
    <property type="match status" value="1"/>
</dbReference>
<sequence>MTAALLEPTPTETATFPIDLGSFKKLPLDPSVTTLTDEQREALQHNIQLCRDAIVFFTAIGDAKGLGGHTGGPYDTVPEVMIAYSFMQGPAGDSIVPIFFDEAGHRVATQYLMAVLEGNLETNKLFHYREYLSHLPGHPERDFTPGVKFSSGRLGHMWPMVNGVALANPGKTVLMLGSDGSQMEGNDAEAARLCVAEDLNVKLLIDDNDVTIAGHPSKYLKGYDVTQTLAGHGLKTDVGDGEDLDSLYARMAAAFNTAGPVALINKRKMAVGIEPLEGSPHGHDVIKASYAVDYLEARGLTDAAEYLKNVTKGPKAPEFKGSTGAGKNRSLFGKVFNEIVGAMSKEEREASVKVFDSDLEGSCGLDVIRAEFPEIFIRGGIMERGNYSAAAGFGFEKGKQGVFATFSAFLEMCVSEITMARLNKSNVLAHFSHAGCDDMADNTCHFGINNMFAANGLPDEGHDTTRLYFPSDQHQFAKCLKSIFTDEGLRFIFSTRSAVPDLLDDNGNLVFGDDYTFDAGKDTVVREGTAGYIVSFGETTYRALDAVIGLKEAGTDVGLIAKTCLNIYDEAMMAKLAAAPAVMVAESFNVTTGLGSKFGSELLKRGFAGKYTHIGTNKEGSGGLWRQMPYQGLGPEGIAEGFKSLIG</sequence>
<accession>A0A7X0LKF5</accession>
<evidence type="ECO:0000256" key="1">
    <source>
        <dbReference type="ARBA" id="ARBA00001946"/>
    </source>
</evidence>
<name>A0A7X0LKF5_9BACT</name>
<dbReference type="Proteomes" id="UP000541810">
    <property type="component" value="Unassembled WGS sequence"/>
</dbReference>